<dbReference type="Gramene" id="ORUFI12G14640.1">
    <property type="protein sequence ID" value="ORUFI12G14640.1"/>
    <property type="gene ID" value="ORUFI12G14640"/>
</dbReference>
<dbReference type="InterPro" id="IPR041373">
    <property type="entry name" value="RT_RNaseH"/>
</dbReference>
<keyword evidence="6" id="KW-0695">RNA-directed DNA polymerase</keyword>
<dbReference type="Pfam" id="PF17917">
    <property type="entry name" value="RT_RNaseH"/>
    <property type="match status" value="1"/>
</dbReference>
<evidence type="ECO:0000256" key="6">
    <source>
        <dbReference type="ARBA" id="ARBA00022918"/>
    </source>
</evidence>
<evidence type="ECO:0000313" key="8">
    <source>
        <dbReference type="EnsemblPlants" id="ORUFI12G14640.1"/>
    </source>
</evidence>
<keyword evidence="5" id="KW-0378">Hydrolase</keyword>
<evidence type="ECO:0000313" key="9">
    <source>
        <dbReference type="Proteomes" id="UP000008022"/>
    </source>
</evidence>
<evidence type="ECO:0000256" key="5">
    <source>
        <dbReference type="ARBA" id="ARBA00022801"/>
    </source>
</evidence>
<feature type="domain" description="Reverse transcriptase RNase H-like" evidence="7">
    <location>
        <begin position="3"/>
        <end position="51"/>
    </location>
</feature>
<dbReference type="GO" id="GO:0016787">
    <property type="term" value="F:hydrolase activity"/>
    <property type="evidence" value="ECO:0007669"/>
    <property type="project" value="UniProtKB-KW"/>
</dbReference>
<keyword evidence="4" id="KW-0255">Endonuclease</keyword>
<dbReference type="GO" id="GO:0004519">
    <property type="term" value="F:endonuclease activity"/>
    <property type="evidence" value="ECO:0007669"/>
    <property type="project" value="UniProtKB-KW"/>
</dbReference>
<dbReference type="AlphaFoldDB" id="A0A0E0RHR9"/>
<reference evidence="9" key="1">
    <citation type="submission" date="2013-06" db="EMBL/GenBank/DDBJ databases">
        <authorList>
            <person name="Zhao Q."/>
        </authorList>
    </citation>
    <scope>NUCLEOTIDE SEQUENCE</scope>
    <source>
        <strain evidence="9">cv. W1943</strain>
    </source>
</reference>
<reference evidence="8" key="2">
    <citation type="submission" date="2015-06" db="UniProtKB">
        <authorList>
            <consortium name="EnsemblPlants"/>
        </authorList>
    </citation>
    <scope>IDENTIFICATION</scope>
</reference>
<evidence type="ECO:0000256" key="3">
    <source>
        <dbReference type="ARBA" id="ARBA00022722"/>
    </source>
</evidence>
<dbReference type="EnsemblPlants" id="ORUFI12G14640.1">
    <property type="protein sequence ID" value="ORUFI12G14640.1"/>
    <property type="gene ID" value="ORUFI12G14640"/>
</dbReference>
<dbReference type="HOGENOM" id="CLU_1868472_0_0_1"/>
<protein>
    <recommendedName>
        <fullName evidence="7">Reverse transcriptase RNase H-like domain-containing protein</fullName>
    </recommendedName>
</protein>
<dbReference type="Proteomes" id="UP000008022">
    <property type="component" value="Unassembled WGS sequence"/>
</dbReference>
<keyword evidence="3" id="KW-0540">Nuclease</keyword>
<proteinExistence type="predicted"/>
<dbReference type="GO" id="GO:0003964">
    <property type="term" value="F:RNA-directed DNA polymerase activity"/>
    <property type="evidence" value="ECO:0007669"/>
    <property type="project" value="UniProtKB-KW"/>
</dbReference>
<evidence type="ECO:0000256" key="1">
    <source>
        <dbReference type="ARBA" id="ARBA00022679"/>
    </source>
</evidence>
<evidence type="ECO:0000259" key="7">
    <source>
        <dbReference type="Pfam" id="PF17917"/>
    </source>
</evidence>
<keyword evidence="2" id="KW-0548">Nucleotidyltransferase</keyword>
<accession>A0A0E0RHR9</accession>
<name>A0A0E0RHR9_ORYRU</name>
<keyword evidence="1" id="KW-0808">Transferase</keyword>
<evidence type="ECO:0000256" key="4">
    <source>
        <dbReference type="ARBA" id="ARBA00022759"/>
    </source>
</evidence>
<keyword evidence="9" id="KW-1185">Reference proteome</keyword>
<sequence>MQSEHLIAYLAKSLNSMHQKLSKREFLALIMVVYCWRPYLQKVEFVIRTCSHVIYKTISFCMTCPQNAMTKPNELQFMIQCKKVKRKECRSMPWLVLPHHLQSKLSQNANRVCLQEVISSEQLSFVFFRKMLKLVHK</sequence>
<organism evidence="8 9">
    <name type="scientific">Oryza rufipogon</name>
    <name type="common">Brownbeard rice</name>
    <name type="synonym">Asian wild rice</name>
    <dbReference type="NCBI Taxonomy" id="4529"/>
    <lineage>
        <taxon>Eukaryota</taxon>
        <taxon>Viridiplantae</taxon>
        <taxon>Streptophyta</taxon>
        <taxon>Embryophyta</taxon>
        <taxon>Tracheophyta</taxon>
        <taxon>Spermatophyta</taxon>
        <taxon>Magnoliopsida</taxon>
        <taxon>Liliopsida</taxon>
        <taxon>Poales</taxon>
        <taxon>Poaceae</taxon>
        <taxon>BOP clade</taxon>
        <taxon>Oryzoideae</taxon>
        <taxon>Oryzeae</taxon>
        <taxon>Oryzinae</taxon>
        <taxon>Oryza</taxon>
    </lineage>
</organism>
<evidence type="ECO:0000256" key="2">
    <source>
        <dbReference type="ARBA" id="ARBA00022695"/>
    </source>
</evidence>